<dbReference type="InterPro" id="IPR000515">
    <property type="entry name" value="MetI-like"/>
</dbReference>
<gene>
    <name evidence="9" type="ORF">BSA145_04300</name>
</gene>
<comment type="similarity">
    <text evidence="7">Belongs to the binding-protein-dependent transport system permease family.</text>
</comment>
<evidence type="ECO:0000256" key="7">
    <source>
        <dbReference type="RuleBase" id="RU363032"/>
    </source>
</evidence>
<proteinExistence type="inferred from homology"/>
<dbReference type="PANTHER" id="PTHR43163">
    <property type="entry name" value="DIPEPTIDE TRANSPORT SYSTEM PERMEASE PROTEIN DPPB-RELATED"/>
    <property type="match status" value="1"/>
</dbReference>
<dbReference type="Proteomes" id="UP000185426">
    <property type="component" value="Chromosome"/>
</dbReference>
<keyword evidence="4 7" id="KW-0812">Transmembrane</keyword>
<feature type="transmembrane region" description="Helical" evidence="7">
    <location>
        <begin position="176"/>
        <end position="194"/>
    </location>
</feature>
<keyword evidence="2 7" id="KW-0813">Transport</keyword>
<dbReference type="InterPro" id="IPR050036">
    <property type="entry name" value="CntB"/>
</dbReference>
<accession>A0A1L6ZFB3</accession>
<evidence type="ECO:0000256" key="2">
    <source>
        <dbReference type="ARBA" id="ARBA00022448"/>
    </source>
</evidence>
<comment type="subcellular location">
    <subcellularLocation>
        <location evidence="1 7">Cell membrane</location>
        <topology evidence="1 7">Multi-pass membrane protein</topology>
    </subcellularLocation>
</comment>
<dbReference type="EMBL" id="CP015607">
    <property type="protein sequence ID" value="APT45217.1"/>
    <property type="molecule type" value="Genomic_DNA"/>
</dbReference>
<dbReference type="PANTHER" id="PTHR43163:SF6">
    <property type="entry name" value="DIPEPTIDE TRANSPORT SYSTEM PERMEASE PROTEIN DPPB-RELATED"/>
    <property type="match status" value="1"/>
</dbReference>
<dbReference type="InterPro" id="IPR035906">
    <property type="entry name" value="MetI-like_sf"/>
</dbReference>
<feature type="transmembrane region" description="Helical" evidence="7">
    <location>
        <begin position="104"/>
        <end position="127"/>
    </location>
</feature>
<evidence type="ECO:0000256" key="5">
    <source>
        <dbReference type="ARBA" id="ARBA00022989"/>
    </source>
</evidence>
<keyword evidence="3" id="KW-1003">Cell membrane</keyword>
<dbReference type="SUPFAM" id="SSF161098">
    <property type="entry name" value="MetI-like"/>
    <property type="match status" value="1"/>
</dbReference>
<dbReference type="Pfam" id="PF00528">
    <property type="entry name" value="BPD_transp_1"/>
    <property type="match status" value="1"/>
</dbReference>
<dbReference type="Gene3D" id="1.10.3720.10">
    <property type="entry name" value="MetI-like"/>
    <property type="match status" value="1"/>
</dbReference>
<protein>
    <submittedName>
        <fullName evidence="9">Nickel ABC transporter permease subunit NikB</fullName>
    </submittedName>
</protein>
<evidence type="ECO:0000256" key="6">
    <source>
        <dbReference type="ARBA" id="ARBA00023136"/>
    </source>
</evidence>
<feature type="transmembrane region" description="Helical" evidence="7">
    <location>
        <begin position="275"/>
        <end position="294"/>
    </location>
</feature>
<organism evidence="9 10">
    <name type="scientific">Bacillus safensis</name>
    <dbReference type="NCBI Taxonomy" id="561879"/>
    <lineage>
        <taxon>Bacteria</taxon>
        <taxon>Bacillati</taxon>
        <taxon>Bacillota</taxon>
        <taxon>Bacilli</taxon>
        <taxon>Bacillales</taxon>
        <taxon>Bacillaceae</taxon>
        <taxon>Bacillus</taxon>
    </lineage>
</organism>
<evidence type="ECO:0000256" key="1">
    <source>
        <dbReference type="ARBA" id="ARBA00004651"/>
    </source>
</evidence>
<dbReference type="RefSeq" id="WP_075621729.1">
    <property type="nucleotide sequence ID" value="NZ_CP015607.1"/>
</dbReference>
<keyword evidence="5 7" id="KW-1133">Transmembrane helix</keyword>
<name>A0A1L6ZFB3_BACIA</name>
<evidence type="ECO:0000256" key="4">
    <source>
        <dbReference type="ARBA" id="ARBA00022692"/>
    </source>
</evidence>
<dbReference type="AlphaFoldDB" id="A0A1L6ZFB3"/>
<keyword evidence="6 7" id="KW-0472">Membrane</keyword>
<evidence type="ECO:0000256" key="3">
    <source>
        <dbReference type="ARBA" id="ARBA00022475"/>
    </source>
</evidence>
<feature type="transmembrane region" description="Helical" evidence="7">
    <location>
        <begin position="9"/>
        <end position="29"/>
    </location>
</feature>
<evidence type="ECO:0000313" key="10">
    <source>
        <dbReference type="Proteomes" id="UP000185426"/>
    </source>
</evidence>
<dbReference type="NCBIfam" id="NF045469">
    <property type="entry name" value="Opp1B"/>
    <property type="match status" value="1"/>
</dbReference>
<dbReference type="GO" id="GO:0005886">
    <property type="term" value="C:plasma membrane"/>
    <property type="evidence" value="ECO:0007669"/>
    <property type="project" value="UniProtKB-SubCell"/>
</dbReference>
<dbReference type="GO" id="GO:0055085">
    <property type="term" value="P:transmembrane transport"/>
    <property type="evidence" value="ECO:0007669"/>
    <property type="project" value="InterPro"/>
</dbReference>
<reference evidence="9 10" key="1">
    <citation type="submission" date="2016-05" db="EMBL/GenBank/DDBJ databases">
        <title>Complete Genome and Methylome Analysis of Psychrotrophic Bacterial Isolates from Antarctic Lake Untersee.</title>
        <authorList>
            <person name="Fomenkov A."/>
            <person name="Akimov V.N."/>
            <person name="Vasilyeva L.V."/>
            <person name="Andersen D."/>
            <person name="Vincze T."/>
            <person name="Roberts R.J."/>
        </authorList>
    </citation>
    <scope>NUCLEOTIDE SEQUENCE [LARGE SCALE GENOMIC DNA]</scope>
    <source>
        <strain evidence="9 10">U14-5</strain>
    </source>
</reference>
<dbReference type="InterPro" id="IPR045621">
    <property type="entry name" value="BPD_transp_1_N"/>
</dbReference>
<feature type="transmembrane region" description="Helical" evidence="7">
    <location>
        <begin position="134"/>
        <end position="156"/>
    </location>
</feature>
<dbReference type="Pfam" id="PF19300">
    <property type="entry name" value="BPD_transp_1_N"/>
    <property type="match status" value="1"/>
</dbReference>
<feature type="transmembrane region" description="Helical" evidence="7">
    <location>
        <begin position="229"/>
        <end position="255"/>
    </location>
</feature>
<sequence>MTRYLLKRILMLFPLMICITFFAFVLLTMRASDPAEVALRVNQVTPTEEMIESMRQELGLDQPFFIRYATWLKNGLTGDFGRSYVNQEPVFDLIMEALPATLQLAGAALFFIIVLSLLFGVICAYAAHSWVDRVLRAFVFIAASMPSFWLGILLIWLFSVKFNWVNTSGMEGFKSILLPAVTLSFGYLSTYVRLIRNQILKFQHEPFVFYARARGLKERTVQLKILRHALQLAVTALGMSIPKLIAGTVIIENLFAWPGVGRLCVTAIFHADFPIIQAYLFVMGFLFVMCNLIADMMQMTMNPQLRKEV</sequence>
<feature type="domain" description="ABC transmembrane type-1" evidence="8">
    <location>
        <begin position="98"/>
        <end position="294"/>
    </location>
</feature>
<evidence type="ECO:0000313" key="9">
    <source>
        <dbReference type="EMBL" id="APT45217.1"/>
    </source>
</evidence>
<dbReference type="PROSITE" id="PS50928">
    <property type="entry name" value="ABC_TM1"/>
    <property type="match status" value="1"/>
</dbReference>
<dbReference type="CDD" id="cd06261">
    <property type="entry name" value="TM_PBP2"/>
    <property type="match status" value="1"/>
</dbReference>
<evidence type="ECO:0000259" key="8">
    <source>
        <dbReference type="PROSITE" id="PS50928"/>
    </source>
</evidence>